<reference evidence="2" key="1">
    <citation type="submission" date="2017-01" db="EMBL/GenBank/DDBJ databases">
        <authorList>
            <person name="Varghese N."/>
            <person name="Submissions S."/>
        </authorList>
    </citation>
    <scope>NUCLEOTIDE SEQUENCE [LARGE SCALE GENOMIC DNA]</scope>
    <source>
        <strain evidence="2">ATCC 700103</strain>
    </source>
</reference>
<dbReference type="SUPFAM" id="SSF48239">
    <property type="entry name" value="Terpenoid cyclases/Protein prenyltransferases"/>
    <property type="match status" value="1"/>
</dbReference>
<protein>
    <recommendedName>
        <fullName evidence="3">Prenyltransferase and squalene oxidase repeat-containing protein</fullName>
    </recommendedName>
</protein>
<dbReference type="Proteomes" id="UP000185669">
    <property type="component" value="Unassembled WGS sequence"/>
</dbReference>
<keyword evidence="2" id="KW-1185">Reference proteome</keyword>
<gene>
    <name evidence="1" type="ORF">SAMN05421834_101149</name>
</gene>
<dbReference type="RefSeq" id="WP_076543450.1">
    <property type="nucleotide sequence ID" value="NZ_FTNC01000001.1"/>
</dbReference>
<sequence>MLKLKNKCFKIIFENLKEKARPIDRERFNYHFNNAGPEKLLREIKKYQNEDGGFGQALEPDFRLPHSTPMATSIALSYLKNLDNIKPAQALIKRTISYLEKSFNQSRNGWYAVSNEVNNYPHTPWWHYDEEAKMIVIDKNWGNPSAELLAYLYRYKDYNNSIDLNPLIDYAVEQISEKDKYESENEIYCYLKLYEEVDSKTKSKLKAAITEGIDEVIVYEQEKWEEYVPLPLDFVPAPEKESFGVSESKIEANLDFYVELIQQSKNTLVKPPWGDSFYQTDLKEAYQEWQGNWTLKILIALDNYDRIEK</sequence>
<name>A0A1N6PMZ1_9FIRM</name>
<evidence type="ECO:0000313" key="1">
    <source>
        <dbReference type="EMBL" id="SIQ05725.1"/>
    </source>
</evidence>
<organism evidence="1 2">
    <name type="scientific">Halanaerobium kushneri</name>
    <dbReference type="NCBI Taxonomy" id="56779"/>
    <lineage>
        <taxon>Bacteria</taxon>
        <taxon>Bacillati</taxon>
        <taxon>Bacillota</taxon>
        <taxon>Clostridia</taxon>
        <taxon>Halanaerobiales</taxon>
        <taxon>Halanaerobiaceae</taxon>
        <taxon>Halanaerobium</taxon>
    </lineage>
</organism>
<proteinExistence type="predicted"/>
<dbReference type="InterPro" id="IPR008930">
    <property type="entry name" value="Terpenoid_cyclase/PrenylTrfase"/>
</dbReference>
<dbReference type="STRING" id="56779.SAMN05421834_101149"/>
<evidence type="ECO:0008006" key="3">
    <source>
        <dbReference type="Google" id="ProtNLM"/>
    </source>
</evidence>
<dbReference type="AlphaFoldDB" id="A0A1N6PMZ1"/>
<evidence type="ECO:0000313" key="2">
    <source>
        <dbReference type="Proteomes" id="UP000185669"/>
    </source>
</evidence>
<accession>A0A1N6PMZ1</accession>
<dbReference type="Gene3D" id="1.50.10.20">
    <property type="match status" value="1"/>
</dbReference>
<dbReference type="EMBL" id="FTNC01000001">
    <property type="protein sequence ID" value="SIQ05725.1"/>
    <property type="molecule type" value="Genomic_DNA"/>
</dbReference>
<dbReference type="OrthoDB" id="3286086at2"/>